<feature type="non-terminal residue" evidence="1">
    <location>
        <position position="63"/>
    </location>
</feature>
<dbReference type="Proteomes" id="UP000676336">
    <property type="component" value="Unassembled WGS sequence"/>
</dbReference>
<dbReference type="EMBL" id="CAJOBI010130112">
    <property type="protein sequence ID" value="CAF4720285.1"/>
    <property type="molecule type" value="Genomic_DNA"/>
</dbReference>
<proteinExistence type="predicted"/>
<name>A0A8S3ACZ6_9BILA</name>
<evidence type="ECO:0000313" key="2">
    <source>
        <dbReference type="Proteomes" id="UP000676336"/>
    </source>
</evidence>
<sequence length="63" mass="7042">IFYLAHTPKPYDPDDHIDYLDATVHFDDTCQDVLSVIGSPNSVYYKTDDKIKIHNSSPAISSG</sequence>
<dbReference type="InterPro" id="IPR005373">
    <property type="entry name" value="PHAF1"/>
</dbReference>
<dbReference type="Pfam" id="PF03676">
    <property type="entry name" value="PHAF1"/>
    <property type="match status" value="1"/>
</dbReference>
<reference evidence="1" key="1">
    <citation type="submission" date="2021-02" db="EMBL/GenBank/DDBJ databases">
        <authorList>
            <person name="Nowell W R."/>
        </authorList>
    </citation>
    <scope>NUCLEOTIDE SEQUENCE</scope>
</reference>
<gene>
    <name evidence="1" type="ORF">SMN809_LOCUS43824</name>
</gene>
<protein>
    <submittedName>
        <fullName evidence="1">Uncharacterized protein</fullName>
    </submittedName>
</protein>
<organism evidence="1 2">
    <name type="scientific">Rotaria magnacalcarata</name>
    <dbReference type="NCBI Taxonomy" id="392030"/>
    <lineage>
        <taxon>Eukaryota</taxon>
        <taxon>Metazoa</taxon>
        <taxon>Spiralia</taxon>
        <taxon>Gnathifera</taxon>
        <taxon>Rotifera</taxon>
        <taxon>Eurotatoria</taxon>
        <taxon>Bdelloidea</taxon>
        <taxon>Philodinida</taxon>
        <taxon>Philodinidae</taxon>
        <taxon>Rotaria</taxon>
    </lineage>
</organism>
<evidence type="ECO:0000313" key="1">
    <source>
        <dbReference type="EMBL" id="CAF4720285.1"/>
    </source>
</evidence>
<accession>A0A8S3ACZ6</accession>
<feature type="non-terminal residue" evidence="1">
    <location>
        <position position="1"/>
    </location>
</feature>
<comment type="caution">
    <text evidence="1">The sequence shown here is derived from an EMBL/GenBank/DDBJ whole genome shotgun (WGS) entry which is preliminary data.</text>
</comment>
<dbReference type="AlphaFoldDB" id="A0A8S3ACZ6"/>